<proteinExistence type="predicted"/>
<dbReference type="Proteomes" id="UP000314294">
    <property type="component" value="Unassembled WGS sequence"/>
</dbReference>
<protein>
    <submittedName>
        <fullName evidence="1">Uncharacterized protein</fullName>
    </submittedName>
</protein>
<evidence type="ECO:0000313" key="1">
    <source>
        <dbReference type="EMBL" id="TNN73510.1"/>
    </source>
</evidence>
<dbReference type="AlphaFoldDB" id="A0A4Z2I6R8"/>
<name>A0A4Z2I6R8_9TELE</name>
<organism evidence="1 2">
    <name type="scientific">Liparis tanakae</name>
    <name type="common">Tanaka's snailfish</name>
    <dbReference type="NCBI Taxonomy" id="230148"/>
    <lineage>
        <taxon>Eukaryota</taxon>
        <taxon>Metazoa</taxon>
        <taxon>Chordata</taxon>
        <taxon>Craniata</taxon>
        <taxon>Vertebrata</taxon>
        <taxon>Euteleostomi</taxon>
        <taxon>Actinopterygii</taxon>
        <taxon>Neopterygii</taxon>
        <taxon>Teleostei</taxon>
        <taxon>Neoteleostei</taxon>
        <taxon>Acanthomorphata</taxon>
        <taxon>Eupercaria</taxon>
        <taxon>Perciformes</taxon>
        <taxon>Cottioidei</taxon>
        <taxon>Cottales</taxon>
        <taxon>Liparidae</taxon>
        <taxon>Liparis</taxon>
    </lineage>
</organism>
<dbReference type="EMBL" id="SRLO01000124">
    <property type="protein sequence ID" value="TNN73510.1"/>
    <property type="molecule type" value="Genomic_DNA"/>
</dbReference>
<keyword evidence="2" id="KW-1185">Reference proteome</keyword>
<comment type="caution">
    <text evidence="1">The sequence shown here is derived from an EMBL/GenBank/DDBJ whole genome shotgun (WGS) entry which is preliminary data.</text>
</comment>
<sequence>MKRDAYLQFQLLDHLHLHTALRRALVIQLSLCNQNTTNHQPSITHLGRQHVDQLVSRRDPWKLKGSAPLAHLSVLWSRAWCPLAVDC</sequence>
<evidence type="ECO:0000313" key="2">
    <source>
        <dbReference type="Proteomes" id="UP000314294"/>
    </source>
</evidence>
<accession>A0A4Z2I6R8</accession>
<reference evidence="1 2" key="1">
    <citation type="submission" date="2019-03" db="EMBL/GenBank/DDBJ databases">
        <title>First draft genome of Liparis tanakae, snailfish: a comprehensive survey of snailfish specific genes.</title>
        <authorList>
            <person name="Kim W."/>
            <person name="Song I."/>
            <person name="Jeong J.-H."/>
            <person name="Kim D."/>
            <person name="Kim S."/>
            <person name="Ryu S."/>
            <person name="Song J.Y."/>
            <person name="Lee S.K."/>
        </authorList>
    </citation>
    <scope>NUCLEOTIDE SEQUENCE [LARGE SCALE GENOMIC DNA]</scope>
    <source>
        <tissue evidence="1">Muscle</tissue>
    </source>
</reference>
<gene>
    <name evidence="1" type="ORF">EYF80_016300</name>
</gene>